<evidence type="ECO:0000313" key="9">
    <source>
        <dbReference type="EMBL" id="CAL1681674.1"/>
    </source>
</evidence>
<dbReference type="EMBL" id="OZ034826">
    <property type="protein sequence ID" value="CAL1681674.1"/>
    <property type="molecule type" value="Genomic_DNA"/>
</dbReference>
<evidence type="ECO:0000313" key="10">
    <source>
        <dbReference type="Proteomes" id="UP001497644"/>
    </source>
</evidence>
<dbReference type="InterPro" id="IPR036420">
    <property type="entry name" value="BRCT_dom_sf"/>
</dbReference>
<dbReference type="Gene3D" id="3.30.40.10">
    <property type="entry name" value="Zinc/RING finger domain, C3HC4 (zinc finger)"/>
    <property type="match status" value="1"/>
</dbReference>
<dbReference type="SUPFAM" id="SSF52113">
    <property type="entry name" value="BRCT domain"/>
    <property type="match status" value="1"/>
</dbReference>
<dbReference type="PROSITE" id="PS50088">
    <property type="entry name" value="ANK_REPEAT"/>
    <property type="match status" value="2"/>
</dbReference>
<dbReference type="InterPro" id="IPR036770">
    <property type="entry name" value="Ankyrin_rpt-contain_sf"/>
</dbReference>
<keyword evidence="5 6" id="KW-0040">ANK repeat</keyword>
<dbReference type="GO" id="GO:0008270">
    <property type="term" value="F:zinc ion binding"/>
    <property type="evidence" value="ECO:0007669"/>
    <property type="project" value="UniProtKB-KW"/>
</dbReference>
<evidence type="ECO:0000256" key="6">
    <source>
        <dbReference type="PROSITE-ProRule" id="PRU00023"/>
    </source>
</evidence>
<organism evidence="9 10">
    <name type="scientific">Lasius platythorax</name>
    <dbReference type="NCBI Taxonomy" id="488582"/>
    <lineage>
        <taxon>Eukaryota</taxon>
        <taxon>Metazoa</taxon>
        <taxon>Ecdysozoa</taxon>
        <taxon>Arthropoda</taxon>
        <taxon>Hexapoda</taxon>
        <taxon>Insecta</taxon>
        <taxon>Pterygota</taxon>
        <taxon>Neoptera</taxon>
        <taxon>Endopterygota</taxon>
        <taxon>Hymenoptera</taxon>
        <taxon>Apocrita</taxon>
        <taxon>Aculeata</taxon>
        <taxon>Formicoidea</taxon>
        <taxon>Formicidae</taxon>
        <taxon>Formicinae</taxon>
        <taxon>Lasius</taxon>
        <taxon>Lasius</taxon>
    </lineage>
</organism>
<dbReference type="AlphaFoldDB" id="A0AAV2NNA7"/>
<dbReference type="Proteomes" id="UP001497644">
    <property type="component" value="Chromosome 3"/>
</dbReference>
<dbReference type="InterPro" id="IPR002110">
    <property type="entry name" value="Ankyrin_rpt"/>
</dbReference>
<keyword evidence="1" id="KW-0479">Metal-binding</keyword>
<evidence type="ECO:0000256" key="2">
    <source>
        <dbReference type="ARBA" id="ARBA00022737"/>
    </source>
</evidence>
<dbReference type="GO" id="GO:0004842">
    <property type="term" value="F:ubiquitin-protein transferase activity"/>
    <property type="evidence" value="ECO:0007669"/>
    <property type="project" value="TreeGrafter"/>
</dbReference>
<dbReference type="InterPro" id="IPR013083">
    <property type="entry name" value="Znf_RING/FYVE/PHD"/>
</dbReference>
<accession>A0AAV2NNA7</accession>
<feature type="repeat" description="ANK" evidence="6">
    <location>
        <begin position="195"/>
        <end position="227"/>
    </location>
</feature>
<proteinExistence type="predicted"/>
<sequence>MDISWTNTAKALQDFASILVCGKCGFKPISPVRLTNCGHFFCHDCIKSATICVKCDIPVQPREINLDCLVSNLIQGCDTIAQIIKRENIWDNIVDVRSNISVDKTVSEVLNTPRKHSYIKKNINKPNAKGETQLHTMCLKKNAEQVKQLLIAGANPNTKDNAGWTPLQEMVSYGCIEICKLLLSCGALPNISGYEKKTPLHDAAESDRIEEAKLLLDYHADKNLYDQYGKKPIDYCKSDEMRQLLTNVQSSSEKILDKSINQTLDTSLHARCDKFVIYASNLKHENQKLLSLIATKHKLKILTTYRSSITHVIVEVNERNVTKLTLDVLFTIVHGSWLLNSEWIKLAADIDDISNMDFELFEVNGPPISDVSKRARQNAENQNPRLFNNCFFYFVLKADITYRIGDLELKKKDLIQLVTTGEGTVLSRQPNPEDLKDMMPVIPFHIASDSTHPLHKCTHYIIYMPGKGEPRIKYKMPHIKSLPLIWLIECIEKFTLVNPAHLGLS</sequence>
<dbReference type="SUPFAM" id="SSF57850">
    <property type="entry name" value="RING/U-box"/>
    <property type="match status" value="1"/>
</dbReference>
<dbReference type="Gene3D" id="1.25.40.20">
    <property type="entry name" value="Ankyrin repeat-containing domain"/>
    <property type="match status" value="1"/>
</dbReference>
<evidence type="ECO:0000256" key="3">
    <source>
        <dbReference type="ARBA" id="ARBA00022771"/>
    </source>
</evidence>
<dbReference type="GO" id="GO:0031436">
    <property type="term" value="C:BRCA1-BARD1 complex"/>
    <property type="evidence" value="ECO:0007669"/>
    <property type="project" value="TreeGrafter"/>
</dbReference>
<name>A0AAV2NNA7_9HYME</name>
<dbReference type="SUPFAM" id="SSF48403">
    <property type="entry name" value="Ankyrin repeat"/>
    <property type="match status" value="1"/>
</dbReference>
<dbReference type="SMART" id="SM00248">
    <property type="entry name" value="ANK"/>
    <property type="match status" value="3"/>
</dbReference>
<dbReference type="PROSITE" id="PS50297">
    <property type="entry name" value="ANK_REP_REGION"/>
    <property type="match status" value="2"/>
</dbReference>
<dbReference type="PROSITE" id="PS50089">
    <property type="entry name" value="ZF_RING_2"/>
    <property type="match status" value="1"/>
</dbReference>
<evidence type="ECO:0000256" key="7">
    <source>
        <dbReference type="PROSITE-ProRule" id="PRU00175"/>
    </source>
</evidence>
<dbReference type="InterPro" id="IPR001841">
    <property type="entry name" value="Znf_RING"/>
</dbReference>
<feature type="domain" description="RING-type" evidence="8">
    <location>
        <begin position="21"/>
        <end position="56"/>
    </location>
</feature>
<evidence type="ECO:0000256" key="1">
    <source>
        <dbReference type="ARBA" id="ARBA00022723"/>
    </source>
</evidence>
<dbReference type="InterPro" id="IPR017907">
    <property type="entry name" value="Znf_RING_CS"/>
</dbReference>
<dbReference type="PROSITE" id="PS00518">
    <property type="entry name" value="ZF_RING_1"/>
    <property type="match status" value="1"/>
</dbReference>
<evidence type="ECO:0000259" key="8">
    <source>
        <dbReference type="PROSITE" id="PS50089"/>
    </source>
</evidence>
<reference evidence="9" key="1">
    <citation type="submission" date="2024-04" db="EMBL/GenBank/DDBJ databases">
        <authorList>
            <consortium name="Molecular Ecology Group"/>
        </authorList>
    </citation>
    <scope>NUCLEOTIDE SEQUENCE</scope>
</reference>
<dbReference type="GO" id="GO:0085020">
    <property type="term" value="P:protein K6-linked ubiquitination"/>
    <property type="evidence" value="ECO:0007669"/>
    <property type="project" value="TreeGrafter"/>
</dbReference>
<dbReference type="Gene3D" id="3.40.50.10190">
    <property type="entry name" value="BRCT domain"/>
    <property type="match status" value="2"/>
</dbReference>
<dbReference type="Pfam" id="PF12796">
    <property type="entry name" value="Ank_2"/>
    <property type="match status" value="1"/>
</dbReference>
<keyword evidence="10" id="KW-1185">Reference proteome</keyword>
<dbReference type="PANTHER" id="PTHR24171:SF8">
    <property type="entry name" value="BRCA1-ASSOCIATED RING DOMAIN PROTEIN 1"/>
    <property type="match status" value="1"/>
</dbReference>
<feature type="repeat" description="ANK" evidence="6">
    <location>
        <begin position="129"/>
        <end position="161"/>
    </location>
</feature>
<keyword evidence="3 7" id="KW-0863">Zinc-finger</keyword>
<dbReference type="CDD" id="cd17720">
    <property type="entry name" value="BRCT_Bard1_rpt2"/>
    <property type="match status" value="1"/>
</dbReference>
<evidence type="ECO:0000256" key="4">
    <source>
        <dbReference type="ARBA" id="ARBA00022833"/>
    </source>
</evidence>
<dbReference type="GO" id="GO:0070531">
    <property type="term" value="C:BRCA1-A complex"/>
    <property type="evidence" value="ECO:0007669"/>
    <property type="project" value="TreeGrafter"/>
</dbReference>
<gene>
    <name evidence="9" type="ORF">LPLAT_LOCUS7641</name>
</gene>
<evidence type="ECO:0000256" key="5">
    <source>
        <dbReference type="ARBA" id="ARBA00023043"/>
    </source>
</evidence>
<protein>
    <recommendedName>
        <fullName evidence="8">RING-type domain-containing protein</fullName>
    </recommendedName>
</protein>
<dbReference type="PANTHER" id="PTHR24171">
    <property type="entry name" value="ANKYRIN REPEAT DOMAIN-CONTAINING PROTEIN 39-RELATED"/>
    <property type="match status" value="1"/>
</dbReference>
<keyword evidence="2" id="KW-0677">Repeat</keyword>
<keyword evidence="4" id="KW-0862">Zinc</keyword>